<dbReference type="Proteomes" id="UP001500340">
    <property type="component" value="Unassembled WGS sequence"/>
</dbReference>
<keyword evidence="1" id="KW-1133">Transmembrane helix</keyword>
<comment type="caution">
    <text evidence="2">The sequence shown here is derived from an EMBL/GenBank/DDBJ whole genome shotgun (WGS) entry which is preliminary data.</text>
</comment>
<keyword evidence="3" id="KW-1185">Reference proteome</keyword>
<keyword evidence="1" id="KW-0472">Membrane</keyword>
<dbReference type="EMBL" id="BAAACX010000023">
    <property type="protein sequence ID" value="GAA0408807.1"/>
    <property type="molecule type" value="Genomic_DNA"/>
</dbReference>
<feature type="transmembrane region" description="Helical" evidence="1">
    <location>
        <begin position="56"/>
        <end position="78"/>
    </location>
</feature>
<dbReference type="RefSeq" id="WP_343864932.1">
    <property type="nucleotide sequence ID" value="NZ_BAAACX010000023.1"/>
</dbReference>
<feature type="transmembrane region" description="Helical" evidence="1">
    <location>
        <begin position="21"/>
        <end position="41"/>
    </location>
</feature>
<organism evidence="2 3">
    <name type="scientific">Paenibacillus motobuensis</name>
    <dbReference type="NCBI Taxonomy" id="295324"/>
    <lineage>
        <taxon>Bacteria</taxon>
        <taxon>Bacillati</taxon>
        <taxon>Bacillota</taxon>
        <taxon>Bacilli</taxon>
        <taxon>Bacillales</taxon>
        <taxon>Paenibacillaceae</taxon>
        <taxon>Paenibacillus</taxon>
    </lineage>
</organism>
<name>A0ABN0YSY6_9BACL</name>
<gene>
    <name evidence="2" type="ORF">GCM10008933_43750</name>
</gene>
<evidence type="ECO:0000313" key="3">
    <source>
        <dbReference type="Proteomes" id="UP001500340"/>
    </source>
</evidence>
<proteinExistence type="predicted"/>
<accession>A0ABN0YSY6</accession>
<sequence length="87" mass="10363">MSVMDKLSYTRRSRIKKSIRKWIISILVFWGIFKMLLYLLTDVIFQFISLPRPHDFYIQLAASGFIILLSLIFTSLIVNDRNSYEEQ</sequence>
<protein>
    <submittedName>
        <fullName evidence="2">Uncharacterized protein</fullName>
    </submittedName>
</protein>
<keyword evidence="1" id="KW-0812">Transmembrane</keyword>
<reference evidence="2 3" key="1">
    <citation type="journal article" date="2019" name="Int. J. Syst. Evol. Microbiol.">
        <title>The Global Catalogue of Microorganisms (GCM) 10K type strain sequencing project: providing services to taxonomists for standard genome sequencing and annotation.</title>
        <authorList>
            <consortium name="The Broad Institute Genomics Platform"/>
            <consortium name="The Broad Institute Genome Sequencing Center for Infectious Disease"/>
            <person name="Wu L."/>
            <person name="Ma J."/>
        </authorList>
    </citation>
    <scope>NUCLEOTIDE SEQUENCE [LARGE SCALE GENOMIC DNA]</scope>
    <source>
        <strain evidence="2 3">JCM 12774</strain>
    </source>
</reference>
<evidence type="ECO:0000313" key="2">
    <source>
        <dbReference type="EMBL" id="GAA0408807.1"/>
    </source>
</evidence>
<evidence type="ECO:0000256" key="1">
    <source>
        <dbReference type="SAM" id="Phobius"/>
    </source>
</evidence>